<proteinExistence type="predicted"/>
<reference evidence="2 3" key="1">
    <citation type="submission" date="2019-11" db="EMBL/GenBank/DDBJ databases">
        <authorList>
            <person name="Zheng R.K."/>
            <person name="Sun C.M."/>
        </authorList>
    </citation>
    <scope>NUCLEOTIDE SEQUENCE [LARGE SCALE GENOMIC DNA]</scope>
    <source>
        <strain evidence="2 3">WC007</strain>
    </source>
</reference>
<keyword evidence="1" id="KW-1133">Transmembrane helix</keyword>
<dbReference type="EMBL" id="CP046401">
    <property type="protein sequence ID" value="QGY44129.1"/>
    <property type="molecule type" value="Genomic_DNA"/>
</dbReference>
<sequence length="160" mass="19232">MDTLITILIIIGAIVFFSYLTRKDNKNYSSKRVRSEGDDFMNEVERETKELREWNRQWSLVNSPVVKFNNKGIEYEKSGMIDKAILEYEKCMVHMYKHIGGPFMKSFARHSPNRLRILYKKQKHPKEKEFLREYISKCKEYSIECPDIFKRQLDKIKSHN</sequence>
<dbReference type="Proteomes" id="UP000428260">
    <property type="component" value="Chromosome"/>
</dbReference>
<feature type="transmembrane region" description="Helical" evidence="1">
    <location>
        <begin position="6"/>
        <end position="22"/>
    </location>
</feature>
<evidence type="ECO:0000313" key="2">
    <source>
        <dbReference type="EMBL" id="QGY44129.1"/>
    </source>
</evidence>
<protein>
    <submittedName>
        <fullName evidence="2">Uncharacterized protein</fullName>
    </submittedName>
</protein>
<evidence type="ECO:0000256" key="1">
    <source>
        <dbReference type="SAM" id="Phobius"/>
    </source>
</evidence>
<gene>
    <name evidence="2" type="ORF">GM418_10805</name>
</gene>
<name>A0A6I6JSC3_9BACT</name>
<dbReference type="AlphaFoldDB" id="A0A6I6JSC3"/>
<keyword evidence="3" id="KW-1185">Reference proteome</keyword>
<keyword evidence="1" id="KW-0472">Membrane</keyword>
<dbReference type="RefSeq" id="WP_158865937.1">
    <property type="nucleotide sequence ID" value="NZ_CP046401.1"/>
</dbReference>
<accession>A0A6I6JSC3</accession>
<keyword evidence="1" id="KW-0812">Transmembrane</keyword>
<organism evidence="2 3">
    <name type="scientific">Maribellus comscasis</name>
    <dbReference type="NCBI Taxonomy" id="2681766"/>
    <lineage>
        <taxon>Bacteria</taxon>
        <taxon>Pseudomonadati</taxon>
        <taxon>Bacteroidota</taxon>
        <taxon>Bacteroidia</taxon>
        <taxon>Marinilabiliales</taxon>
        <taxon>Prolixibacteraceae</taxon>
        <taxon>Maribellus</taxon>
    </lineage>
</organism>
<dbReference type="KEGG" id="mcos:GM418_10805"/>
<evidence type="ECO:0000313" key="3">
    <source>
        <dbReference type="Proteomes" id="UP000428260"/>
    </source>
</evidence>